<keyword evidence="4" id="KW-1185">Reference proteome</keyword>
<dbReference type="Pfam" id="PF02321">
    <property type="entry name" value="OEP"/>
    <property type="match status" value="2"/>
</dbReference>
<dbReference type="NCBIfam" id="TIGR01845">
    <property type="entry name" value="outer_NodT"/>
    <property type="match status" value="1"/>
</dbReference>
<dbReference type="PANTHER" id="PTHR30203">
    <property type="entry name" value="OUTER MEMBRANE CATION EFFLUX PROTEIN"/>
    <property type="match status" value="1"/>
</dbReference>
<dbReference type="AlphaFoldDB" id="A0A8J3F5G6"/>
<dbReference type="Gene3D" id="2.20.200.10">
    <property type="entry name" value="Outer membrane efflux proteins (OEP)"/>
    <property type="match status" value="1"/>
</dbReference>
<keyword evidence="2" id="KW-0449">Lipoprotein</keyword>
<dbReference type="EMBL" id="BMDP01000001">
    <property type="protein sequence ID" value="GGI53563.1"/>
    <property type="molecule type" value="Genomic_DNA"/>
</dbReference>
<keyword evidence="2" id="KW-0564">Palmitate</keyword>
<keyword evidence="2" id="KW-0472">Membrane</keyword>
<dbReference type="Gene3D" id="1.20.1600.10">
    <property type="entry name" value="Outer membrane efflux proteins (OEP)"/>
    <property type="match status" value="1"/>
</dbReference>
<evidence type="ECO:0000256" key="1">
    <source>
        <dbReference type="ARBA" id="ARBA00007613"/>
    </source>
</evidence>
<dbReference type="InterPro" id="IPR010131">
    <property type="entry name" value="MdtP/NodT-like"/>
</dbReference>
<dbReference type="InterPro" id="IPR003423">
    <property type="entry name" value="OMP_efflux"/>
</dbReference>
<comment type="similarity">
    <text evidence="1 2">Belongs to the outer membrane factor (OMF) (TC 1.B.17) family.</text>
</comment>
<dbReference type="Proteomes" id="UP000627205">
    <property type="component" value="Unassembled WGS sequence"/>
</dbReference>
<dbReference type="RefSeq" id="WP_188419609.1">
    <property type="nucleotide sequence ID" value="NZ_BMDP01000001.1"/>
</dbReference>
<gene>
    <name evidence="3" type="primary">oprN</name>
    <name evidence="3" type="ORF">GCM10011430_07370</name>
</gene>
<evidence type="ECO:0000313" key="3">
    <source>
        <dbReference type="EMBL" id="GGI53563.1"/>
    </source>
</evidence>
<reference evidence="3" key="1">
    <citation type="journal article" date="2014" name="Int. J. Syst. Evol. Microbiol.">
        <title>Complete genome sequence of Corynebacterium casei LMG S-19264T (=DSM 44701T), isolated from a smear-ripened cheese.</title>
        <authorList>
            <consortium name="US DOE Joint Genome Institute (JGI-PGF)"/>
            <person name="Walter F."/>
            <person name="Albersmeier A."/>
            <person name="Kalinowski J."/>
            <person name="Ruckert C."/>
        </authorList>
    </citation>
    <scope>NUCLEOTIDE SEQUENCE</scope>
    <source>
        <strain evidence="3">CCM 7664</strain>
    </source>
</reference>
<comment type="caution">
    <text evidence="3">The sequence shown here is derived from an EMBL/GenBank/DDBJ whole genome shotgun (WGS) entry which is preliminary data.</text>
</comment>
<comment type="subcellular location">
    <subcellularLocation>
        <location evidence="2">Cell membrane</location>
        <topology evidence="2">Lipid-anchor</topology>
    </subcellularLocation>
</comment>
<keyword evidence="2" id="KW-0812">Transmembrane</keyword>
<dbReference type="GO" id="GO:0015562">
    <property type="term" value="F:efflux transmembrane transporter activity"/>
    <property type="evidence" value="ECO:0007669"/>
    <property type="project" value="InterPro"/>
</dbReference>
<dbReference type="SUPFAM" id="SSF56954">
    <property type="entry name" value="Outer membrane efflux proteins (OEP)"/>
    <property type="match status" value="1"/>
</dbReference>
<evidence type="ECO:0000313" key="4">
    <source>
        <dbReference type="Proteomes" id="UP000627205"/>
    </source>
</evidence>
<name>A0A8J3F5G6_9BURK</name>
<protein>
    <submittedName>
        <fullName evidence="3">Membrane protein</fullName>
    </submittedName>
</protein>
<keyword evidence="2" id="KW-1134">Transmembrane beta strand</keyword>
<dbReference type="PANTHER" id="PTHR30203:SF25">
    <property type="entry name" value="OUTER MEMBRANE PROTEIN-RELATED"/>
    <property type="match status" value="1"/>
</dbReference>
<proteinExistence type="inferred from homology"/>
<dbReference type="GO" id="GO:0005886">
    <property type="term" value="C:plasma membrane"/>
    <property type="evidence" value="ECO:0007669"/>
    <property type="project" value="UniProtKB-SubCell"/>
</dbReference>
<sequence length="485" mass="51409">MNHSSSIRIPSLLAVLSLAGCISGCTTVGPDYDGVPDVAQDAMQSGRFVRASAHAEAEKPVAAWWGALGDAQLNALIEQALQHSPDLRAAKARLRQSRAGFEQQQAQNLPTIGASGAAAVLQTAPGTDESQTAKLYVAGFDATWEADLFGGTRRAVEAASAESEAVRAELQDVQVSLEAEVANAYVELRAQQQRRALMQQTADADKQMLMLTQQRSDRGVASAAEVDQMQSQVDGTQATLNQIDAAIAAALDQLAVLTGQSPGALDGTLSQSKPLPMLPQSVAVGDPAALLKRRPDIRAAERRLASSNAQIGEKKADYFPKLTLLGNIGFSSDSASHLFRSSNSMLLGLPYLSWNFLDFGKTAAAVRGAEAGYDEAIAQYEGTVLNALRDANTALSRYGYQRNSVVKLLAQQASAQHETELMQQRRTAGTASQIDLLDAQRALYNAQQNAVQGQGDLLKDFVSLQKSLGLGWEAASAGSKPADAS</sequence>
<accession>A0A8J3F5G6</accession>
<organism evidence="3 4">
    <name type="scientific">Oxalicibacterium solurbis</name>
    <dbReference type="NCBI Taxonomy" id="69280"/>
    <lineage>
        <taxon>Bacteria</taxon>
        <taxon>Pseudomonadati</taxon>
        <taxon>Pseudomonadota</taxon>
        <taxon>Betaproteobacteria</taxon>
        <taxon>Burkholderiales</taxon>
        <taxon>Oxalobacteraceae</taxon>
        <taxon>Oxalicibacterium</taxon>
    </lineage>
</organism>
<reference evidence="3" key="2">
    <citation type="submission" date="2020-09" db="EMBL/GenBank/DDBJ databases">
        <authorList>
            <person name="Sun Q."/>
            <person name="Sedlacek I."/>
        </authorList>
    </citation>
    <scope>NUCLEOTIDE SEQUENCE</scope>
    <source>
        <strain evidence="3">CCM 7664</strain>
    </source>
</reference>
<evidence type="ECO:0000256" key="2">
    <source>
        <dbReference type="RuleBase" id="RU362097"/>
    </source>
</evidence>